<dbReference type="Pfam" id="PF12656">
    <property type="entry name" value="G-patch_2"/>
    <property type="match status" value="1"/>
</dbReference>
<dbReference type="AlphaFoldDB" id="A0A7S0PI89"/>
<evidence type="ECO:0000259" key="5">
    <source>
        <dbReference type="PROSITE" id="PS00036"/>
    </source>
</evidence>
<dbReference type="PANTHER" id="PTHR15818:SF2">
    <property type="entry name" value="G-PATCH DOMAIN AND KOW MOTIFS-CONTAINING PROTEIN"/>
    <property type="match status" value="1"/>
</dbReference>
<protein>
    <recommendedName>
        <fullName evidence="5">BZIP domain-containing protein</fullName>
    </recommendedName>
</protein>
<feature type="compositionally biased region" description="Basic and acidic residues" evidence="4">
    <location>
        <begin position="196"/>
        <end position="205"/>
    </location>
</feature>
<dbReference type="PANTHER" id="PTHR15818">
    <property type="entry name" value="G PATCH AND KOW-CONTAINING"/>
    <property type="match status" value="1"/>
</dbReference>
<feature type="compositionally biased region" description="Basic and acidic residues" evidence="4">
    <location>
        <begin position="171"/>
        <end position="183"/>
    </location>
</feature>
<evidence type="ECO:0000256" key="2">
    <source>
        <dbReference type="ARBA" id="ARBA00023242"/>
    </source>
</evidence>
<dbReference type="InterPro" id="IPR004827">
    <property type="entry name" value="bZIP"/>
</dbReference>
<evidence type="ECO:0000256" key="4">
    <source>
        <dbReference type="SAM" id="MobiDB-lite"/>
    </source>
</evidence>
<feature type="region of interest" description="Disordered" evidence="4">
    <location>
        <begin position="1"/>
        <end position="23"/>
    </location>
</feature>
<feature type="domain" description="BZIP" evidence="5">
    <location>
        <begin position="186"/>
        <end position="201"/>
    </location>
</feature>
<feature type="region of interest" description="Disordered" evidence="4">
    <location>
        <begin position="164"/>
        <end position="206"/>
    </location>
</feature>
<dbReference type="InterPro" id="IPR005824">
    <property type="entry name" value="KOW"/>
</dbReference>
<dbReference type="PROSITE" id="PS00036">
    <property type="entry name" value="BZIP_BASIC"/>
    <property type="match status" value="1"/>
</dbReference>
<feature type="coiled-coil region" evidence="3">
    <location>
        <begin position="272"/>
        <end position="303"/>
    </location>
</feature>
<feature type="region of interest" description="Disordered" evidence="4">
    <location>
        <begin position="319"/>
        <end position="357"/>
    </location>
</feature>
<keyword evidence="3" id="KW-0175">Coiled coil</keyword>
<accession>A0A7S0PI89</accession>
<gene>
    <name evidence="6" type="ORF">CROE0942_LOCUS16247</name>
</gene>
<dbReference type="GO" id="GO:0005681">
    <property type="term" value="C:spliceosomal complex"/>
    <property type="evidence" value="ECO:0007669"/>
    <property type="project" value="TreeGrafter"/>
</dbReference>
<sequence length="483" mass="49236">MVIPLPTPAPASSPQAADSVAGSAQVTVAAPLVGLSSAAAAPRSAGGDSLESAAGTASARLQTAASSGPADELRARLFANKQLLGQRDGSRQSKPPSLLMQRGGAPRGGALSISGPPAPDEAAFSAVPVGAFGAALLRGMGASEEQLEGRDGVYEADAPRASKGEFLGLGADRDPRAEAEAADRRRRRQRNAHAAAADREREAASHARRQRFAGLLPGALARMAAGPYRGQLALIVQSEGVPGMDRMRARLQTAGSRVVRKVDADLVDESALDEQARAAAQSLREAERAEAEAEARAKAADAAAASAARLKTVADDSATPAGAASASRGQLKPLPGSQTAPLAPSEPGAKRARLASEAAAPGRGDALAWLLPGIRVRFADPTFKQGRFFKSKGVVEHADDASADVRAAGGEVVRLVPIAGLQTALPKAGGRVMMVRGAQRGRQGVLVSRSSAKGSGVVRLDAGARGEETVSLDDMAEWVGCGL</sequence>
<feature type="region of interest" description="Disordered" evidence="4">
    <location>
        <begin position="83"/>
        <end position="117"/>
    </location>
</feature>
<evidence type="ECO:0000256" key="1">
    <source>
        <dbReference type="ARBA" id="ARBA00004123"/>
    </source>
</evidence>
<dbReference type="Gene3D" id="2.30.30.30">
    <property type="match status" value="1"/>
</dbReference>
<dbReference type="InterPro" id="IPR014722">
    <property type="entry name" value="Rib_uL2_dom2"/>
</dbReference>
<proteinExistence type="predicted"/>
<dbReference type="GO" id="GO:0003700">
    <property type="term" value="F:DNA-binding transcription factor activity"/>
    <property type="evidence" value="ECO:0007669"/>
    <property type="project" value="InterPro"/>
</dbReference>
<dbReference type="GO" id="GO:0000398">
    <property type="term" value="P:mRNA splicing, via spliceosome"/>
    <property type="evidence" value="ECO:0007669"/>
    <property type="project" value="InterPro"/>
</dbReference>
<evidence type="ECO:0000313" key="6">
    <source>
        <dbReference type="EMBL" id="CAD8571867.1"/>
    </source>
</evidence>
<feature type="compositionally biased region" description="Low complexity" evidence="4">
    <location>
        <begin position="12"/>
        <end position="21"/>
    </location>
</feature>
<feature type="region of interest" description="Disordered" evidence="4">
    <location>
        <begin position="38"/>
        <end position="69"/>
    </location>
</feature>
<name>A0A7S0PI89_CAFRO</name>
<feature type="compositionally biased region" description="Pro residues" evidence="4">
    <location>
        <begin position="1"/>
        <end position="11"/>
    </location>
</feature>
<comment type="subcellular location">
    <subcellularLocation>
        <location evidence="1">Nucleus</location>
    </subcellularLocation>
</comment>
<dbReference type="InterPro" id="IPR026822">
    <property type="entry name" value="Spp2/MOS2_G-patch"/>
</dbReference>
<reference evidence="6" key="1">
    <citation type="submission" date="2021-01" db="EMBL/GenBank/DDBJ databases">
        <authorList>
            <person name="Corre E."/>
            <person name="Pelletier E."/>
            <person name="Niang G."/>
            <person name="Scheremetjew M."/>
            <person name="Finn R."/>
            <person name="Kale V."/>
            <person name="Holt S."/>
            <person name="Cochrane G."/>
            <person name="Meng A."/>
            <person name="Brown T."/>
            <person name="Cohen L."/>
        </authorList>
    </citation>
    <scope>NUCLEOTIDE SEQUENCE</scope>
    <source>
        <strain evidence="6">E4-10</strain>
    </source>
</reference>
<dbReference type="SMART" id="SM00739">
    <property type="entry name" value="KOW"/>
    <property type="match status" value="2"/>
</dbReference>
<dbReference type="EMBL" id="HBET01023934">
    <property type="protein sequence ID" value="CAD8571867.1"/>
    <property type="molecule type" value="Transcribed_RNA"/>
</dbReference>
<keyword evidence="2" id="KW-0539">Nucleus</keyword>
<dbReference type="InterPro" id="IPR045166">
    <property type="entry name" value="Spp2-like"/>
</dbReference>
<evidence type="ECO:0000256" key="3">
    <source>
        <dbReference type="SAM" id="Coils"/>
    </source>
</evidence>
<organism evidence="6">
    <name type="scientific">Cafeteria roenbergensis</name>
    <name type="common">Marine flagellate</name>
    <dbReference type="NCBI Taxonomy" id="33653"/>
    <lineage>
        <taxon>Eukaryota</taxon>
        <taxon>Sar</taxon>
        <taxon>Stramenopiles</taxon>
        <taxon>Bigyra</taxon>
        <taxon>Opalozoa</taxon>
        <taxon>Bicosoecida</taxon>
        <taxon>Cafeteriaceae</taxon>
        <taxon>Cafeteria</taxon>
    </lineage>
</organism>